<evidence type="ECO:0000313" key="2">
    <source>
        <dbReference type="Proteomes" id="UP000799424"/>
    </source>
</evidence>
<dbReference type="Proteomes" id="UP000799424">
    <property type="component" value="Unassembled WGS sequence"/>
</dbReference>
<gene>
    <name evidence="1" type="ORF">CC86DRAFT_454129</name>
</gene>
<name>A0A6A7AA58_9PLEO</name>
<sequence length="256" mass="29444">MDLVVDFTYAARDGRLSKALVQRIDGRVKLWKPDFVDEQVDFDKGYDAPVEETEETQDYRYNASYRKEEVRSTSLDAMIAYIAKADSSDIFQKARDIKIGDVNAPELLFTKKEREEFDRQDSKSLPAMTHGMTRDDGKPYAPTVRDVLRGAYNIHRFYPLLRNVPLSTHNVTVYYDIFQDTFRWAISIECISHAKEVFRSIHLDHFATLATDGPMTQFFVKFREFESILIGMGIATGTEKRSRLTPLPSTSANTWG</sequence>
<dbReference type="AlphaFoldDB" id="A0A6A7AA58"/>
<dbReference type="EMBL" id="MU006221">
    <property type="protein sequence ID" value="KAF2829547.1"/>
    <property type="molecule type" value="Genomic_DNA"/>
</dbReference>
<organism evidence="1 2">
    <name type="scientific">Ophiobolus disseminans</name>
    <dbReference type="NCBI Taxonomy" id="1469910"/>
    <lineage>
        <taxon>Eukaryota</taxon>
        <taxon>Fungi</taxon>
        <taxon>Dikarya</taxon>
        <taxon>Ascomycota</taxon>
        <taxon>Pezizomycotina</taxon>
        <taxon>Dothideomycetes</taxon>
        <taxon>Pleosporomycetidae</taxon>
        <taxon>Pleosporales</taxon>
        <taxon>Pleosporineae</taxon>
        <taxon>Phaeosphaeriaceae</taxon>
        <taxon>Ophiobolus</taxon>
    </lineage>
</organism>
<reference evidence="1" key="1">
    <citation type="journal article" date="2020" name="Stud. Mycol.">
        <title>101 Dothideomycetes genomes: a test case for predicting lifestyles and emergence of pathogens.</title>
        <authorList>
            <person name="Haridas S."/>
            <person name="Albert R."/>
            <person name="Binder M."/>
            <person name="Bloem J."/>
            <person name="Labutti K."/>
            <person name="Salamov A."/>
            <person name="Andreopoulos B."/>
            <person name="Baker S."/>
            <person name="Barry K."/>
            <person name="Bills G."/>
            <person name="Bluhm B."/>
            <person name="Cannon C."/>
            <person name="Castanera R."/>
            <person name="Culley D."/>
            <person name="Daum C."/>
            <person name="Ezra D."/>
            <person name="Gonzalez J."/>
            <person name="Henrissat B."/>
            <person name="Kuo A."/>
            <person name="Liang C."/>
            <person name="Lipzen A."/>
            <person name="Lutzoni F."/>
            <person name="Magnuson J."/>
            <person name="Mondo S."/>
            <person name="Nolan M."/>
            <person name="Ohm R."/>
            <person name="Pangilinan J."/>
            <person name="Park H.-J."/>
            <person name="Ramirez L."/>
            <person name="Alfaro M."/>
            <person name="Sun H."/>
            <person name="Tritt A."/>
            <person name="Yoshinaga Y."/>
            <person name="Zwiers L.-H."/>
            <person name="Turgeon B."/>
            <person name="Goodwin S."/>
            <person name="Spatafora J."/>
            <person name="Crous P."/>
            <person name="Grigoriev I."/>
        </authorList>
    </citation>
    <scope>NUCLEOTIDE SEQUENCE</scope>
    <source>
        <strain evidence="1">CBS 113818</strain>
    </source>
</reference>
<keyword evidence="2" id="KW-1185">Reference proteome</keyword>
<proteinExistence type="predicted"/>
<evidence type="ECO:0000313" key="1">
    <source>
        <dbReference type="EMBL" id="KAF2829547.1"/>
    </source>
</evidence>
<accession>A0A6A7AA58</accession>
<protein>
    <submittedName>
        <fullName evidence="1">Uncharacterized protein</fullName>
    </submittedName>
</protein>